<dbReference type="InterPro" id="IPR029058">
    <property type="entry name" value="AB_hydrolase_fold"/>
</dbReference>
<keyword evidence="3" id="KW-1185">Reference proteome</keyword>
<evidence type="ECO:0000313" key="2">
    <source>
        <dbReference type="EMBL" id="KCZ90759.1"/>
    </source>
</evidence>
<dbReference type="RefSeq" id="WP_035617506.1">
    <property type="nucleotide sequence ID" value="NZ_ARYK01000006.1"/>
</dbReference>
<dbReference type="InterPro" id="IPR050471">
    <property type="entry name" value="AB_hydrolase"/>
</dbReference>
<dbReference type="eggNOG" id="COG2267">
    <property type="taxonomic scope" value="Bacteria"/>
</dbReference>
<dbReference type="PANTHER" id="PTHR43433:SF5">
    <property type="entry name" value="AB HYDROLASE-1 DOMAIN-CONTAINING PROTEIN"/>
    <property type="match status" value="1"/>
</dbReference>
<dbReference type="Pfam" id="PF00561">
    <property type="entry name" value="Abhydrolase_1"/>
    <property type="match status" value="1"/>
</dbReference>
<organism evidence="2 3">
    <name type="scientific">Hyphomonas johnsonii MHS-2</name>
    <dbReference type="NCBI Taxonomy" id="1280950"/>
    <lineage>
        <taxon>Bacteria</taxon>
        <taxon>Pseudomonadati</taxon>
        <taxon>Pseudomonadota</taxon>
        <taxon>Alphaproteobacteria</taxon>
        <taxon>Hyphomonadales</taxon>
        <taxon>Hyphomonadaceae</taxon>
        <taxon>Hyphomonas</taxon>
    </lineage>
</organism>
<accession>A0A059FJE3</accession>
<evidence type="ECO:0000259" key="1">
    <source>
        <dbReference type="Pfam" id="PF00561"/>
    </source>
</evidence>
<dbReference type="AlphaFoldDB" id="A0A059FJE3"/>
<comment type="caution">
    <text evidence="2">The sequence shown here is derived from an EMBL/GenBank/DDBJ whole genome shotgun (WGS) entry which is preliminary data.</text>
</comment>
<evidence type="ECO:0000313" key="3">
    <source>
        <dbReference type="Proteomes" id="UP000025171"/>
    </source>
</evidence>
<protein>
    <submittedName>
        <fullName evidence="2">Alpha/beta fold family hydrolase</fullName>
    </submittedName>
</protein>
<dbReference type="GO" id="GO:0046503">
    <property type="term" value="P:glycerolipid catabolic process"/>
    <property type="evidence" value="ECO:0007669"/>
    <property type="project" value="TreeGrafter"/>
</dbReference>
<dbReference type="EMBL" id="ARYK01000006">
    <property type="protein sequence ID" value="KCZ90759.1"/>
    <property type="molecule type" value="Genomic_DNA"/>
</dbReference>
<dbReference type="Proteomes" id="UP000025171">
    <property type="component" value="Unassembled WGS sequence"/>
</dbReference>
<dbReference type="GO" id="GO:0004806">
    <property type="term" value="F:triacylglycerol lipase activity"/>
    <property type="evidence" value="ECO:0007669"/>
    <property type="project" value="TreeGrafter"/>
</dbReference>
<dbReference type="InterPro" id="IPR000073">
    <property type="entry name" value="AB_hydrolase_1"/>
</dbReference>
<sequence length="307" mass="32900">MARIKANGIEIEYEETGSPNDPMMLLVSGFSGQLTRWPESLKRGLADAGRRVITFDNRDIGLSTEFTGQVPPAPRDILKAVAEGKAPRDVVPYLLDDMAADAAALISALGAQQADVMGASMGGMIVQLIALNHPERVRTLVPVMTTSGAPGLPPSDPAAQAALTAVPEMRTADAIADLAVASRRAIGSHDDIRARDNEIRAQTKADFNRSDRPFGVARQYAAILAQPRWHERLASVTQPTLVLHGAMDPLIKVDCGRDIARRIPGAEIEVIEKWGHDLPDRIVPALLDRLVPFLGRHAPADAEAGAS</sequence>
<dbReference type="STRING" id="1280950.HJO_12946"/>
<name>A0A059FJE3_9PROT</name>
<dbReference type="Gene3D" id="3.40.50.1820">
    <property type="entry name" value="alpha/beta hydrolase"/>
    <property type="match status" value="1"/>
</dbReference>
<dbReference type="PATRIC" id="fig|1280950.3.peg.2595"/>
<feature type="domain" description="AB hydrolase-1" evidence="1">
    <location>
        <begin position="22"/>
        <end position="277"/>
    </location>
</feature>
<proteinExistence type="predicted"/>
<reference evidence="2 3" key="1">
    <citation type="journal article" date="2014" name="Antonie Van Leeuwenhoek">
        <title>Hyphomonas beringensis sp. nov. and Hyphomonas chukchiensis sp. nov., isolated from surface seawater of the Bering Sea and Chukchi Sea.</title>
        <authorList>
            <person name="Li C."/>
            <person name="Lai Q."/>
            <person name="Li G."/>
            <person name="Dong C."/>
            <person name="Wang J."/>
            <person name="Liao Y."/>
            <person name="Shao Z."/>
        </authorList>
    </citation>
    <scope>NUCLEOTIDE SEQUENCE [LARGE SCALE GENOMIC DNA]</scope>
    <source>
        <strain evidence="2 3">MHS-2</strain>
    </source>
</reference>
<dbReference type="OrthoDB" id="9798888at2"/>
<dbReference type="SUPFAM" id="SSF53474">
    <property type="entry name" value="alpha/beta-Hydrolases"/>
    <property type="match status" value="1"/>
</dbReference>
<keyword evidence="2" id="KW-0378">Hydrolase</keyword>
<gene>
    <name evidence="2" type="ORF">HJO_12946</name>
</gene>
<dbReference type="PANTHER" id="PTHR43433">
    <property type="entry name" value="HYDROLASE, ALPHA/BETA FOLD FAMILY PROTEIN"/>
    <property type="match status" value="1"/>
</dbReference>